<dbReference type="EMBL" id="SHLI01000001">
    <property type="protein sequence ID" value="RZU98714.1"/>
    <property type="molecule type" value="Genomic_DNA"/>
</dbReference>
<name>A0A4Q8D0B9_9GAMM</name>
<dbReference type="Pfam" id="PF09835">
    <property type="entry name" value="DUF2062"/>
    <property type="match status" value="1"/>
</dbReference>
<proteinExistence type="predicted"/>
<feature type="domain" description="DUF2062" evidence="2">
    <location>
        <begin position="27"/>
        <end position="163"/>
    </location>
</feature>
<keyword evidence="1" id="KW-0812">Transmembrane</keyword>
<reference evidence="3 4" key="1">
    <citation type="submission" date="2019-02" db="EMBL/GenBank/DDBJ databases">
        <title>Genomic Encyclopedia of Type Strains, Phase IV (KMG-IV): sequencing the most valuable type-strain genomes for metagenomic binning, comparative biology and taxonomic classification.</title>
        <authorList>
            <person name="Goeker M."/>
        </authorList>
    </citation>
    <scope>NUCLEOTIDE SEQUENCE [LARGE SCALE GENOMIC DNA]</scope>
    <source>
        <strain evidence="3 4">DSM 21056</strain>
    </source>
</reference>
<keyword evidence="1" id="KW-1133">Transmembrane helix</keyword>
<dbReference type="PANTHER" id="PTHR40547">
    <property type="entry name" value="SLL0298 PROTEIN"/>
    <property type="match status" value="1"/>
</dbReference>
<evidence type="ECO:0000313" key="3">
    <source>
        <dbReference type="EMBL" id="RZU98714.1"/>
    </source>
</evidence>
<dbReference type="Proteomes" id="UP000292298">
    <property type="component" value="Unassembled WGS sequence"/>
</dbReference>
<evidence type="ECO:0000313" key="4">
    <source>
        <dbReference type="Proteomes" id="UP000292298"/>
    </source>
</evidence>
<evidence type="ECO:0000259" key="2">
    <source>
        <dbReference type="Pfam" id="PF09835"/>
    </source>
</evidence>
<sequence length="172" mass="19154">MLNALAIRLRALRWRAQRWLRRHPRVHRTLHAAGSMKGEPEAIARGVAIGLFVGLTPTVGFQTALMLAACLLLAGNFPMAFAASFVSNPFTTAPFYWGFHELGERVLCALPMISRRPNAWFLQGPGDELIFTVIGSLLIAGPVALLGYSLTGRFLAFRARQRARKRKRRKAE</sequence>
<dbReference type="InterPro" id="IPR018639">
    <property type="entry name" value="DUF2062"/>
</dbReference>
<dbReference type="OrthoDB" id="9794343at2"/>
<comment type="caution">
    <text evidence="3">The sequence shown here is derived from an EMBL/GenBank/DDBJ whole genome shotgun (WGS) entry which is preliminary data.</text>
</comment>
<dbReference type="AlphaFoldDB" id="A0A4Q8D0B9"/>
<dbReference type="PANTHER" id="PTHR40547:SF1">
    <property type="entry name" value="SLL0298 PROTEIN"/>
    <property type="match status" value="1"/>
</dbReference>
<accession>A0A4Q8D0B9</accession>
<gene>
    <name evidence="3" type="ORF">EV698_0975</name>
</gene>
<evidence type="ECO:0000256" key="1">
    <source>
        <dbReference type="SAM" id="Phobius"/>
    </source>
</evidence>
<feature type="transmembrane region" description="Helical" evidence="1">
    <location>
        <begin position="64"/>
        <end position="86"/>
    </location>
</feature>
<organism evidence="3 4">
    <name type="scientific">Spiribacter vilamensis</name>
    <dbReference type="NCBI Taxonomy" id="531306"/>
    <lineage>
        <taxon>Bacteria</taxon>
        <taxon>Pseudomonadati</taxon>
        <taxon>Pseudomonadota</taxon>
        <taxon>Gammaproteobacteria</taxon>
        <taxon>Chromatiales</taxon>
        <taxon>Ectothiorhodospiraceae</taxon>
        <taxon>Spiribacter</taxon>
    </lineage>
</organism>
<dbReference type="RefSeq" id="WP_130503003.1">
    <property type="nucleotide sequence ID" value="NZ_SHLI01000001.1"/>
</dbReference>
<protein>
    <recommendedName>
        <fullName evidence="2">DUF2062 domain-containing protein</fullName>
    </recommendedName>
</protein>
<keyword evidence="1" id="KW-0472">Membrane</keyword>
<keyword evidence="4" id="KW-1185">Reference proteome</keyword>
<feature type="transmembrane region" description="Helical" evidence="1">
    <location>
        <begin position="129"/>
        <end position="156"/>
    </location>
</feature>